<keyword evidence="3" id="KW-1185">Reference proteome</keyword>
<dbReference type="Pfam" id="PF03478">
    <property type="entry name" value="Beta-prop_KIB1-4"/>
    <property type="match status" value="1"/>
</dbReference>
<protein>
    <recommendedName>
        <fullName evidence="1">KIB1-4 beta-propeller domain-containing protein</fullName>
    </recommendedName>
</protein>
<dbReference type="Gene3D" id="1.20.1280.50">
    <property type="match status" value="1"/>
</dbReference>
<evidence type="ECO:0000313" key="2">
    <source>
        <dbReference type="EMBL" id="CAL4962145.1"/>
    </source>
</evidence>
<organism evidence="2 3">
    <name type="scientific">Urochloa decumbens</name>
    <dbReference type="NCBI Taxonomy" id="240449"/>
    <lineage>
        <taxon>Eukaryota</taxon>
        <taxon>Viridiplantae</taxon>
        <taxon>Streptophyta</taxon>
        <taxon>Embryophyta</taxon>
        <taxon>Tracheophyta</taxon>
        <taxon>Spermatophyta</taxon>
        <taxon>Magnoliopsida</taxon>
        <taxon>Liliopsida</taxon>
        <taxon>Poales</taxon>
        <taxon>Poaceae</taxon>
        <taxon>PACMAD clade</taxon>
        <taxon>Panicoideae</taxon>
        <taxon>Panicodae</taxon>
        <taxon>Paniceae</taxon>
        <taxon>Melinidinae</taxon>
        <taxon>Urochloa</taxon>
    </lineage>
</organism>
<gene>
    <name evidence="2" type="ORF">URODEC1_LOCUS45450</name>
</gene>
<accession>A0ABC8ZMA8</accession>
<evidence type="ECO:0000313" key="3">
    <source>
        <dbReference type="Proteomes" id="UP001497457"/>
    </source>
</evidence>
<dbReference type="Proteomes" id="UP001497457">
    <property type="component" value="Chromosome 19rd"/>
</dbReference>
<dbReference type="PANTHER" id="PTHR44586:SF25">
    <property type="entry name" value="(WILD MALAYSIAN BANANA) HYPOTHETICAL PROTEIN"/>
    <property type="match status" value="1"/>
</dbReference>
<reference evidence="3" key="1">
    <citation type="submission" date="2024-06" db="EMBL/GenBank/DDBJ databases">
        <authorList>
            <person name="Ryan C."/>
        </authorList>
    </citation>
    <scope>NUCLEOTIDE SEQUENCE [LARGE SCALE GENOMIC DNA]</scope>
</reference>
<dbReference type="PANTHER" id="PTHR44586">
    <property type="entry name" value="F-BOX DOMAIN CONTAINING PROTEIN, EXPRESSED"/>
    <property type="match status" value="1"/>
</dbReference>
<dbReference type="EMBL" id="OZ075129">
    <property type="protein sequence ID" value="CAL4962145.1"/>
    <property type="molecule type" value="Genomic_DNA"/>
</dbReference>
<feature type="domain" description="KIB1-4 beta-propeller" evidence="1">
    <location>
        <begin position="67"/>
        <end position="395"/>
    </location>
</feature>
<dbReference type="AlphaFoldDB" id="A0ABC8ZMA8"/>
<evidence type="ECO:0000259" key="1">
    <source>
        <dbReference type="Pfam" id="PF03478"/>
    </source>
</evidence>
<name>A0ABC8ZMA8_9POAL</name>
<sequence length="429" mass="47904">MDWAGLPADLLIEFAVRLTVTDWLKFSAVCAAWNRAAKTALASGRRPKPEPPWLMLAGSADPATARFFSFQDGCCRTATLPEPAIQRRIWIGSAHGWVVTADEECALHLLNPVTGSQLPLPCITTMGFFQALPRTESGDATGFLFDERSFHAVHWPEKAFEDRRPDDQIPIAQMPLRFLRKAVPLRDPTSPGGEYLVVMIHGPMHKLVFARRRDARWVVLPSPCLFEDVLHHKGRLLSMTACGALLVWEPDGETYKSRVAVPEHDEGEEYGVYFRKYLAESLDGDLVLIWRERRSCYGGDDGEADSDSSDDDDDAEADPTVGFRVFVLRESCQGSEWKELHDLGGAAVFVGYNSAVFFPADGTPNLLGDCIYFTDDNLSTSWRSKQEPRDMGVFDMKNKVVTLMASVDQHSNSWPPPIWVTPSIDIVKV</sequence>
<reference evidence="2 3" key="2">
    <citation type="submission" date="2024-10" db="EMBL/GenBank/DDBJ databases">
        <authorList>
            <person name="Ryan C."/>
        </authorList>
    </citation>
    <scope>NUCLEOTIDE SEQUENCE [LARGE SCALE GENOMIC DNA]</scope>
</reference>
<proteinExistence type="predicted"/>
<dbReference type="InterPro" id="IPR005174">
    <property type="entry name" value="KIB1-4_b-propeller"/>
</dbReference>